<accession>A0A2K3KAX1</accession>
<name>A0A2K3KAX1_TRIPR</name>
<feature type="non-terminal residue" evidence="1">
    <location>
        <position position="26"/>
    </location>
</feature>
<organism evidence="1 2">
    <name type="scientific">Trifolium pratense</name>
    <name type="common">Red clover</name>
    <dbReference type="NCBI Taxonomy" id="57577"/>
    <lineage>
        <taxon>Eukaryota</taxon>
        <taxon>Viridiplantae</taxon>
        <taxon>Streptophyta</taxon>
        <taxon>Embryophyta</taxon>
        <taxon>Tracheophyta</taxon>
        <taxon>Spermatophyta</taxon>
        <taxon>Magnoliopsida</taxon>
        <taxon>eudicotyledons</taxon>
        <taxon>Gunneridae</taxon>
        <taxon>Pentapetalae</taxon>
        <taxon>rosids</taxon>
        <taxon>fabids</taxon>
        <taxon>Fabales</taxon>
        <taxon>Fabaceae</taxon>
        <taxon>Papilionoideae</taxon>
        <taxon>50 kb inversion clade</taxon>
        <taxon>NPAAA clade</taxon>
        <taxon>Hologalegina</taxon>
        <taxon>IRL clade</taxon>
        <taxon>Trifolieae</taxon>
        <taxon>Trifolium</taxon>
    </lineage>
</organism>
<dbReference type="EMBL" id="ASHM01155103">
    <property type="protein sequence ID" value="PNX63413.1"/>
    <property type="molecule type" value="Genomic_DNA"/>
</dbReference>
<proteinExistence type="predicted"/>
<protein>
    <submittedName>
        <fullName evidence="1">Uncharacterized protein</fullName>
    </submittedName>
</protein>
<dbReference type="AlphaFoldDB" id="A0A2K3KAX1"/>
<evidence type="ECO:0000313" key="1">
    <source>
        <dbReference type="EMBL" id="PNX63413.1"/>
    </source>
</evidence>
<reference evidence="1 2" key="1">
    <citation type="journal article" date="2014" name="Am. J. Bot.">
        <title>Genome assembly and annotation for red clover (Trifolium pratense; Fabaceae).</title>
        <authorList>
            <person name="Istvanek J."/>
            <person name="Jaros M."/>
            <person name="Krenek A."/>
            <person name="Repkova J."/>
        </authorList>
    </citation>
    <scope>NUCLEOTIDE SEQUENCE [LARGE SCALE GENOMIC DNA]</scope>
    <source>
        <strain evidence="2">cv. Tatra</strain>
        <tissue evidence="1">Young leaves</tissue>
    </source>
</reference>
<reference evidence="1 2" key="2">
    <citation type="journal article" date="2017" name="Front. Plant Sci.">
        <title>Gene Classification and Mining of Molecular Markers Useful in Red Clover (Trifolium pratense) Breeding.</title>
        <authorList>
            <person name="Istvanek J."/>
            <person name="Dluhosova J."/>
            <person name="Dluhos P."/>
            <person name="Patkova L."/>
            <person name="Nedelnik J."/>
            <person name="Repkova J."/>
        </authorList>
    </citation>
    <scope>NUCLEOTIDE SEQUENCE [LARGE SCALE GENOMIC DNA]</scope>
    <source>
        <strain evidence="2">cv. Tatra</strain>
        <tissue evidence="1">Young leaves</tissue>
    </source>
</reference>
<evidence type="ECO:0000313" key="2">
    <source>
        <dbReference type="Proteomes" id="UP000236291"/>
    </source>
</evidence>
<gene>
    <name evidence="1" type="ORF">L195_g061615</name>
</gene>
<sequence length="26" mass="3045">MIHTHAALDQQIFTSSLERNYAARDR</sequence>
<dbReference type="Proteomes" id="UP000236291">
    <property type="component" value="Unassembled WGS sequence"/>
</dbReference>
<comment type="caution">
    <text evidence="1">The sequence shown here is derived from an EMBL/GenBank/DDBJ whole genome shotgun (WGS) entry which is preliminary data.</text>
</comment>